<feature type="compositionally biased region" description="Basic and acidic residues" evidence="1">
    <location>
        <begin position="638"/>
        <end position="649"/>
    </location>
</feature>
<sequence>MKAQEYTSISQRVNKLDGAVHLERIRNALLENHACVMIGSGFSLNAQYGNRLTMWAGMIDSLLDDLYATDRAKQDAKKRLGGTSGMLRLAEEYAAVRGRAQLDAKMHELLPDAGVVIPGDLHTKLLALPWTDVYTTNYDTLLERALDTDRRQFHPRIRRQYQVVVAANNVPFSRRNGRPRVVKLHGSLRSGTKLIVTEEDYRSYPEEFAPFVNTVQQSMLENVFCLIGFSGDDPNFLAWSGWVRDRLGDRTPPIYLISLSPVSEGQRLVLERRNVIPLNIGPLGTCDDSVDYGLALDLLLDYWADKPVRRRSDWPYHAPSRALRQKADIATIVNWARDAARNRGDYPGWLISPAANRERLDHVSVLWQLFSAYRSEAEGMPFWLRAVVIDEAAWIEDQTLSPLSKYRYETILELLGSAEANRSCNTTHDIPEDASSLRPSDEQLIRIIRRLTVHAMRYCRETGDADNFARFASQLNSPQKQAAWDDNDWAALYESLLFDLETRRGADALQKANRLSTADSPSVDLYWRVRAGALLGEMGAVQRANEVLRSALHGIRERIFAEGESVALLSREQWAERILDVCRQARASSQTTPARKPELVEDRPSNSSRQPEISLRELIAQEEGPTAARPELEDEDTVERNHAARDNVEHPSSLSKELLKELDFAETMLQAANVEFDARTMSTPIASPFFRDEAQSASATFCRFGEVAAYVPAVGQLGVSAKRWITAYRILSITIDATINFRIFNRVSTAAWLTKADALDMGTVAELTADSAIATFSHCHKEITTLLETKELPLDRAARTYLRFHMDLMSRVAFRLGEKQATTLMDLAILLHESSMIRSDRNVHPQYSTFLSRTLRLVSRRLLEEKAPDLLRLKPLRGLQSINTWPDIIQALREEGARFDPKITNDWRDVIDRVLAQAEEDEPGHEQEADNFSRLDLLFRRNLMSAEQSSRFARLIYRNVEHGELPLIKRFYRGAALTWPSPDDRSPTEDFRRWLKREQIEFITRQPVDDGKAAAYFGTPGESLLVNVLLTEGAGVRGFSWTESLILSVVEELRRWWSAEGAALLERAATSSNDSFLSDIMAARMRLIAHAMQRVLVPNLSLQTCLRDRLHDWLAELWHAGLRIDAPLVPLLFAGLVWWPQQERRVIEIANSVLVSSRDVHVVTAAMSAAGRWLLQLKSPTDVSARHVQHLVEGVRRKSELFLDRKLNNITELLKQGASYHFVDHAFDICSALCELLHSLRYDYPAANLLERAARPILRDAIVSLLVAIRHAIPSVKQLDTWNAAMDFARADPVLPVRNLAADTGFYGVVETPQ</sequence>
<name>A0A158A894_9BURK</name>
<dbReference type="EMBL" id="FCNX02000003">
    <property type="protein sequence ID" value="SAK53949.1"/>
    <property type="molecule type" value="Genomic_DNA"/>
</dbReference>
<dbReference type="Pfam" id="PF13289">
    <property type="entry name" value="SIR2_2"/>
    <property type="match status" value="1"/>
</dbReference>
<dbReference type="RefSeq" id="WP_061133765.1">
    <property type="nucleotide sequence ID" value="NZ_FCNX02000003.1"/>
</dbReference>
<protein>
    <submittedName>
        <fullName evidence="2">Uncharacterized protein</fullName>
    </submittedName>
</protein>
<evidence type="ECO:0000256" key="1">
    <source>
        <dbReference type="SAM" id="MobiDB-lite"/>
    </source>
</evidence>
<dbReference type="Proteomes" id="UP000054903">
    <property type="component" value="Unassembled WGS sequence"/>
</dbReference>
<dbReference type="SUPFAM" id="SSF52467">
    <property type="entry name" value="DHS-like NAD/FAD-binding domain"/>
    <property type="match status" value="1"/>
</dbReference>
<dbReference type="InterPro" id="IPR029035">
    <property type="entry name" value="DHS-like_NAD/FAD-binding_dom"/>
</dbReference>
<dbReference type="STRING" id="1777138.AWB77_01485"/>
<gene>
    <name evidence="2" type="ORF">AWB77_01485</name>
</gene>
<dbReference type="OrthoDB" id="7221817at2"/>
<evidence type="ECO:0000313" key="2">
    <source>
        <dbReference type="EMBL" id="SAK53949.1"/>
    </source>
</evidence>
<feature type="region of interest" description="Disordered" evidence="1">
    <location>
        <begin position="586"/>
        <end position="652"/>
    </location>
</feature>
<feature type="compositionally biased region" description="Basic and acidic residues" evidence="1">
    <location>
        <begin position="595"/>
        <end position="604"/>
    </location>
</feature>
<keyword evidence="3" id="KW-1185">Reference proteome</keyword>
<comment type="caution">
    <text evidence="2">The sequence shown here is derived from an EMBL/GenBank/DDBJ whole genome shotgun (WGS) entry which is preliminary data.</text>
</comment>
<evidence type="ECO:0000313" key="3">
    <source>
        <dbReference type="Proteomes" id="UP000054903"/>
    </source>
</evidence>
<organism evidence="2 3">
    <name type="scientific">Caballeronia fortuita</name>
    <dbReference type="NCBI Taxonomy" id="1777138"/>
    <lineage>
        <taxon>Bacteria</taxon>
        <taxon>Pseudomonadati</taxon>
        <taxon>Pseudomonadota</taxon>
        <taxon>Betaproteobacteria</taxon>
        <taxon>Burkholderiales</taxon>
        <taxon>Burkholderiaceae</taxon>
        <taxon>Caballeronia</taxon>
    </lineage>
</organism>
<proteinExistence type="predicted"/>
<accession>A0A158A894</accession>
<reference evidence="2" key="1">
    <citation type="submission" date="2016-01" db="EMBL/GenBank/DDBJ databases">
        <authorList>
            <person name="Peeters C."/>
        </authorList>
    </citation>
    <scope>NUCLEOTIDE SEQUENCE</scope>
    <source>
        <strain evidence="2">LMG 29320</strain>
    </source>
</reference>